<evidence type="ECO:0000313" key="3">
    <source>
        <dbReference type="Proteomes" id="UP000503278"/>
    </source>
</evidence>
<reference evidence="2 3" key="1">
    <citation type="submission" date="2020-04" db="EMBL/GenBank/DDBJ databases">
        <title>Genome sequencing of novel species.</title>
        <authorList>
            <person name="Heo J."/>
            <person name="Kim S.-J."/>
            <person name="Kim J.-S."/>
            <person name="Hong S.-B."/>
            <person name="Kwon S.-W."/>
        </authorList>
    </citation>
    <scope>NUCLEOTIDE SEQUENCE [LARGE SCALE GENOMIC DNA]</scope>
    <source>
        <strain evidence="2 3">F39-2</strain>
    </source>
</reference>
<gene>
    <name evidence="2" type="ORF">HH214_15845</name>
</gene>
<dbReference type="AlphaFoldDB" id="A0A7L5EA23"/>
<keyword evidence="3" id="KW-1185">Reference proteome</keyword>
<organism evidence="2 3">
    <name type="scientific">Mucilaginibacter robiniae</name>
    <dbReference type="NCBI Taxonomy" id="2728022"/>
    <lineage>
        <taxon>Bacteria</taxon>
        <taxon>Pseudomonadati</taxon>
        <taxon>Bacteroidota</taxon>
        <taxon>Sphingobacteriia</taxon>
        <taxon>Sphingobacteriales</taxon>
        <taxon>Sphingobacteriaceae</taxon>
        <taxon>Mucilaginibacter</taxon>
    </lineage>
</organism>
<sequence>MNKLKTAKLLLVLAAMFFIVKPFLGFSVLTQNIESRHADNILVKVFSKRKPEFLDDAQEKKTALVQQLGQPPLKLLFSIRKLINLLFPLVLVTFSFTNRFLQQLFLKLLPDEQTYLLTGKLTI</sequence>
<accession>A0A7L5EA23</accession>
<dbReference type="EMBL" id="CP051682">
    <property type="protein sequence ID" value="QJD97236.1"/>
    <property type="molecule type" value="Genomic_DNA"/>
</dbReference>
<dbReference type="RefSeq" id="WP_169609236.1">
    <property type="nucleotide sequence ID" value="NZ_CP051682.1"/>
</dbReference>
<dbReference type="KEGG" id="mrob:HH214_15845"/>
<evidence type="ECO:0000313" key="2">
    <source>
        <dbReference type="EMBL" id="QJD97236.1"/>
    </source>
</evidence>
<keyword evidence="1" id="KW-0472">Membrane</keyword>
<keyword evidence="1" id="KW-1133">Transmembrane helix</keyword>
<feature type="transmembrane region" description="Helical" evidence="1">
    <location>
        <begin position="82"/>
        <end position="101"/>
    </location>
</feature>
<keyword evidence="1" id="KW-0812">Transmembrane</keyword>
<name>A0A7L5EA23_9SPHI</name>
<protein>
    <submittedName>
        <fullName evidence="2">Uncharacterized protein</fullName>
    </submittedName>
</protein>
<evidence type="ECO:0000256" key="1">
    <source>
        <dbReference type="SAM" id="Phobius"/>
    </source>
</evidence>
<dbReference type="Proteomes" id="UP000503278">
    <property type="component" value="Chromosome"/>
</dbReference>
<proteinExistence type="predicted"/>